<name>A0A1R3GTP2_COCAP</name>
<dbReference type="Gene3D" id="1.20.1280.50">
    <property type="match status" value="1"/>
</dbReference>
<dbReference type="InterPro" id="IPR036047">
    <property type="entry name" value="F-box-like_dom_sf"/>
</dbReference>
<evidence type="ECO:0008006" key="5">
    <source>
        <dbReference type="Google" id="ProtNLM"/>
    </source>
</evidence>
<dbReference type="PANTHER" id="PTHR44259:SF93">
    <property type="entry name" value="PROTEIN, PUTATIVE (DUF295)-RELATED"/>
    <property type="match status" value="1"/>
</dbReference>
<accession>A0A1R3GTP2</accession>
<dbReference type="OrthoDB" id="1144546at2759"/>
<gene>
    <name evidence="3" type="ORF">CCACVL1_23509</name>
</gene>
<dbReference type="Pfam" id="PF12937">
    <property type="entry name" value="F-box-like"/>
    <property type="match status" value="1"/>
</dbReference>
<dbReference type="AlphaFoldDB" id="A0A1R3GTP2"/>
<protein>
    <recommendedName>
        <fullName evidence="5">F-box domain-containing protein</fullName>
    </recommendedName>
</protein>
<evidence type="ECO:0000259" key="2">
    <source>
        <dbReference type="Pfam" id="PF12937"/>
    </source>
</evidence>
<evidence type="ECO:0000313" key="4">
    <source>
        <dbReference type="Proteomes" id="UP000188268"/>
    </source>
</evidence>
<organism evidence="3 4">
    <name type="scientific">Corchorus capsularis</name>
    <name type="common">Jute</name>
    <dbReference type="NCBI Taxonomy" id="210143"/>
    <lineage>
        <taxon>Eukaryota</taxon>
        <taxon>Viridiplantae</taxon>
        <taxon>Streptophyta</taxon>
        <taxon>Embryophyta</taxon>
        <taxon>Tracheophyta</taxon>
        <taxon>Spermatophyta</taxon>
        <taxon>Magnoliopsida</taxon>
        <taxon>eudicotyledons</taxon>
        <taxon>Gunneridae</taxon>
        <taxon>Pentapetalae</taxon>
        <taxon>rosids</taxon>
        <taxon>malvids</taxon>
        <taxon>Malvales</taxon>
        <taxon>Malvaceae</taxon>
        <taxon>Grewioideae</taxon>
        <taxon>Apeibeae</taxon>
        <taxon>Corchorus</taxon>
    </lineage>
</organism>
<dbReference type="InterPro" id="IPR005174">
    <property type="entry name" value="KIB1-4_b-propeller"/>
</dbReference>
<evidence type="ECO:0000259" key="1">
    <source>
        <dbReference type="Pfam" id="PF03478"/>
    </source>
</evidence>
<dbReference type="PANTHER" id="PTHR44259">
    <property type="entry name" value="OS07G0183000 PROTEIN-RELATED"/>
    <property type="match status" value="1"/>
</dbReference>
<comment type="caution">
    <text evidence="3">The sequence shown here is derived from an EMBL/GenBank/DDBJ whole genome shotgun (WGS) entry which is preliminary data.</text>
</comment>
<feature type="domain" description="F-box" evidence="2">
    <location>
        <begin position="10"/>
        <end position="46"/>
    </location>
</feature>
<dbReference type="Proteomes" id="UP000188268">
    <property type="component" value="Unassembled WGS sequence"/>
</dbReference>
<dbReference type="InterPro" id="IPR050942">
    <property type="entry name" value="F-box_BR-signaling"/>
</dbReference>
<keyword evidence="4" id="KW-1185">Reference proteome</keyword>
<dbReference type="Pfam" id="PF03478">
    <property type="entry name" value="Beta-prop_KIB1-4"/>
    <property type="match status" value="1"/>
</dbReference>
<evidence type="ECO:0000313" key="3">
    <source>
        <dbReference type="EMBL" id="OMO61453.1"/>
    </source>
</evidence>
<proteinExistence type="predicted"/>
<dbReference type="Gramene" id="OMO61453">
    <property type="protein sequence ID" value="OMO61453"/>
    <property type="gene ID" value="CCACVL1_23509"/>
</dbReference>
<dbReference type="EMBL" id="AWWV01013450">
    <property type="protein sequence ID" value="OMO61453.1"/>
    <property type="molecule type" value="Genomic_DNA"/>
</dbReference>
<dbReference type="STRING" id="210143.A0A1R3GTP2"/>
<reference evidence="3 4" key="1">
    <citation type="submission" date="2013-09" db="EMBL/GenBank/DDBJ databases">
        <title>Corchorus capsularis genome sequencing.</title>
        <authorList>
            <person name="Alam M."/>
            <person name="Haque M.S."/>
            <person name="Islam M.S."/>
            <person name="Emdad E.M."/>
            <person name="Islam M.M."/>
            <person name="Ahmed B."/>
            <person name="Halim A."/>
            <person name="Hossen Q.M.M."/>
            <person name="Hossain M.Z."/>
            <person name="Ahmed R."/>
            <person name="Khan M.M."/>
            <person name="Islam R."/>
            <person name="Rashid M.M."/>
            <person name="Khan S.A."/>
            <person name="Rahman M.S."/>
            <person name="Alam M."/>
        </authorList>
    </citation>
    <scope>NUCLEOTIDE SEQUENCE [LARGE SCALE GENOMIC DNA]</scope>
    <source>
        <strain evidence="4">cv. CVL-1</strain>
        <tissue evidence="3">Whole seedling</tissue>
    </source>
</reference>
<feature type="domain" description="KIB1-4 beta-propeller" evidence="1">
    <location>
        <begin position="78"/>
        <end position="136"/>
    </location>
</feature>
<dbReference type="InterPro" id="IPR001810">
    <property type="entry name" value="F-box_dom"/>
</dbReference>
<dbReference type="OMA" id="NSEERNW"/>
<sequence length="154" mass="17666">MEHNSEERNWADLPELALELIRQKLKPLRDLFRFGAVCKRWNSILSVNGKKLCRLDECSRQPPFLLIPRDDLGRSFSLYSVTERRILLAQIRSLHPSSSRLIGSSHGWLIFATKTSAISLLHPFSSKMEIHLPAIPHLIPIPGDLTHRQLKSEL</sequence>
<dbReference type="SUPFAM" id="SSF81383">
    <property type="entry name" value="F-box domain"/>
    <property type="match status" value="1"/>
</dbReference>